<feature type="transmembrane region" description="Helical" evidence="1">
    <location>
        <begin position="137"/>
        <end position="155"/>
    </location>
</feature>
<keyword evidence="1" id="KW-1133">Transmembrane helix</keyword>
<evidence type="ECO:0000256" key="1">
    <source>
        <dbReference type="SAM" id="Phobius"/>
    </source>
</evidence>
<accession>A0A221K6K5</accession>
<sequence length="424" mass="46404">MKRISGAIGFLASFGLARGALFFAPVLIANLLPVDEYGKIELAHSIAVLVALIMGFGLPSSVPLILLRGEVTARWDTMLLLCGLLSALLMVSAIFVLIGTGEMFGLPILVLLFAAILILQQLWSATLKSKGRSTGSVFLEAGFWTVMVAGAAAVTRFGLPSIAISVVMALYGAFLWLHTARDFLRSREKSRIFDLLVNLRLGGPLMFTTLLTLCTVSAGRLILGSVTDVTTVGVYAVLYRSTMLPLIGHQILNIALFRRLFTWDDEVLMRRVAVLPACVTLGVMVFWLLADRFGFLLGQRFVDTYTTHRIEGVVILGQTILWSAIAQNDLLVTRFQIAGHVARRMFFVLLVCLPGLAILTGSTTSSETLRTFVFGYSIVIFLYYIIQSAVIARRGHHFTLLWSTATVGFLASMGLMLTVEWSAI</sequence>
<evidence type="ECO:0008006" key="4">
    <source>
        <dbReference type="Google" id="ProtNLM"/>
    </source>
</evidence>
<dbReference type="AlphaFoldDB" id="A0A221K6K5"/>
<feature type="transmembrane region" description="Helical" evidence="1">
    <location>
        <begin position="398"/>
        <end position="419"/>
    </location>
</feature>
<feature type="transmembrane region" description="Helical" evidence="1">
    <location>
        <begin position="344"/>
        <end position="362"/>
    </location>
</feature>
<feature type="transmembrane region" description="Helical" evidence="1">
    <location>
        <begin position="243"/>
        <end position="261"/>
    </location>
</feature>
<geneLocation type="plasmid" evidence="2 3">
    <name>pSMR1-1</name>
</geneLocation>
<organism evidence="2 3">
    <name type="scientific">Pseudosulfitobacter pseudonitzschiae</name>
    <dbReference type="NCBI Taxonomy" id="1402135"/>
    <lineage>
        <taxon>Bacteria</taxon>
        <taxon>Pseudomonadati</taxon>
        <taxon>Pseudomonadota</taxon>
        <taxon>Alphaproteobacteria</taxon>
        <taxon>Rhodobacterales</taxon>
        <taxon>Roseobacteraceae</taxon>
        <taxon>Pseudosulfitobacter</taxon>
    </lineage>
</organism>
<dbReference type="OrthoDB" id="7845046at2"/>
<evidence type="ECO:0000313" key="2">
    <source>
        <dbReference type="EMBL" id="ASM74631.1"/>
    </source>
</evidence>
<gene>
    <name evidence="2" type="ORF">SULPSESMR1_04936</name>
</gene>
<evidence type="ECO:0000313" key="3">
    <source>
        <dbReference type="Proteomes" id="UP000199754"/>
    </source>
</evidence>
<feature type="transmembrane region" description="Helical" evidence="1">
    <location>
        <begin position="43"/>
        <end position="66"/>
    </location>
</feature>
<keyword evidence="2" id="KW-0614">Plasmid</keyword>
<keyword evidence="3" id="KW-1185">Reference proteome</keyword>
<dbReference type="KEGG" id="spse:SULPSESMR1_04936"/>
<feature type="transmembrane region" description="Helical" evidence="1">
    <location>
        <begin position="201"/>
        <end position="223"/>
    </location>
</feature>
<feature type="transmembrane region" description="Helical" evidence="1">
    <location>
        <begin position="310"/>
        <end position="332"/>
    </location>
</feature>
<reference evidence="2 3" key="1">
    <citation type="submission" date="2017-07" db="EMBL/GenBank/DDBJ databases">
        <title>Genome Sequence of Sulfitobacter pseudonitzschiae Strain SMR1 Isolated from a culture of the Diatom Skeletonema marinoi.</title>
        <authorList>
            <person name="Topel M."/>
            <person name="Pinder M.I.M."/>
            <person name="Johansson O.N."/>
            <person name="Kourtchenko O."/>
            <person name="Godhe A."/>
            <person name="Clarke A.K."/>
        </authorList>
    </citation>
    <scope>NUCLEOTIDE SEQUENCE [LARGE SCALE GENOMIC DNA]</scope>
    <source>
        <strain evidence="2 3">SMR1</strain>
        <plasmid evidence="2 3">pSMR1-1</plasmid>
    </source>
</reference>
<dbReference type="Proteomes" id="UP000199754">
    <property type="component" value="Plasmid pSMR1-1"/>
</dbReference>
<feature type="transmembrane region" description="Helical" evidence="1">
    <location>
        <begin position="161"/>
        <end position="180"/>
    </location>
</feature>
<dbReference type="RefSeq" id="WP_157729053.1">
    <property type="nucleotide sequence ID" value="NZ_CP022416.1"/>
</dbReference>
<feature type="transmembrane region" description="Helical" evidence="1">
    <location>
        <begin position="78"/>
        <end position="98"/>
    </location>
</feature>
<feature type="transmembrane region" description="Helical" evidence="1">
    <location>
        <begin position="368"/>
        <end position="386"/>
    </location>
</feature>
<feature type="transmembrane region" description="Helical" evidence="1">
    <location>
        <begin position="273"/>
        <end position="290"/>
    </location>
</feature>
<name>A0A221K6K5_9RHOB</name>
<keyword evidence="1" id="KW-0812">Transmembrane</keyword>
<feature type="transmembrane region" description="Helical" evidence="1">
    <location>
        <begin position="104"/>
        <end position="125"/>
    </location>
</feature>
<keyword evidence="1" id="KW-0472">Membrane</keyword>
<proteinExistence type="predicted"/>
<dbReference type="EMBL" id="CP022416">
    <property type="protein sequence ID" value="ASM74631.1"/>
    <property type="molecule type" value="Genomic_DNA"/>
</dbReference>
<protein>
    <recommendedName>
        <fullName evidence="4">Polysaccharide biosynthesis protein</fullName>
    </recommendedName>
</protein>